<dbReference type="RefSeq" id="WP_173578112.1">
    <property type="nucleotide sequence ID" value="NZ_WOSW01000033.1"/>
</dbReference>
<dbReference type="EC" id="1.1.1.25" evidence="2"/>
<keyword evidence="10" id="KW-1185">Reference proteome</keyword>
<evidence type="ECO:0000256" key="3">
    <source>
        <dbReference type="ARBA" id="ARBA00022857"/>
    </source>
</evidence>
<keyword evidence="4" id="KW-0560">Oxidoreductase</keyword>
<evidence type="ECO:0000259" key="8">
    <source>
        <dbReference type="Pfam" id="PF08501"/>
    </source>
</evidence>
<evidence type="ECO:0000256" key="1">
    <source>
        <dbReference type="ARBA" id="ARBA00004871"/>
    </source>
</evidence>
<dbReference type="InterPro" id="IPR013708">
    <property type="entry name" value="Shikimate_DH-bd_N"/>
</dbReference>
<evidence type="ECO:0000256" key="5">
    <source>
        <dbReference type="ARBA" id="ARBA00023141"/>
    </source>
</evidence>
<proteinExistence type="predicted"/>
<evidence type="ECO:0000313" key="10">
    <source>
        <dbReference type="Proteomes" id="UP000615326"/>
    </source>
</evidence>
<keyword evidence="5" id="KW-0028">Amino-acid biosynthesis</keyword>
<dbReference type="Gene3D" id="3.40.50.720">
    <property type="entry name" value="NAD(P)-binding Rossmann-like Domain"/>
    <property type="match status" value="1"/>
</dbReference>
<protein>
    <recommendedName>
        <fullName evidence="2">shikimate dehydrogenase (NADP(+))</fullName>
        <ecNumber evidence="2">1.1.1.25</ecNumber>
    </recommendedName>
</protein>
<accession>A0ABX0KBQ6</accession>
<dbReference type="InterPro" id="IPR046346">
    <property type="entry name" value="Aminoacid_DH-like_N_sf"/>
</dbReference>
<dbReference type="SUPFAM" id="SSF53223">
    <property type="entry name" value="Aminoacid dehydrogenase-like, N-terminal domain"/>
    <property type="match status" value="1"/>
</dbReference>
<comment type="caution">
    <text evidence="9">The sequence shown here is derived from an EMBL/GenBank/DDBJ whole genome shotgun (WGS) entry which is preliminary data.</text>
</comment>
<evidence type="ECO:0000256" key="2">
    <source>
        <dbReference type="ARBA" id="ARBA00012962"/>
    </source>
</evidence>
<feature type="domain" description="Quinate/shikimate 5-dehydrogenase/glutamyl-tRNA reductase" evidence="7">
    <location>
        <begin position="124"/>
        <end position="198"/>
    </location>
</feature>
<dbReference type="Gene3D" id="3.40.50.10860">
    <property type="entry name" value="Leucine Dehydrogenase, chain A, domain 1"/>
    <property type="match status" value="1"/>
</dbReference>
<dbReference type="Pfam" id="PF01488">
    <property type="entry name" value="Shikimate_DH"/>
    <property type="match status" value="1"/>
</dbReference>
<dbReference type="SUPFAM" id="SSF51735">
    <property type="entry name" value="NAD(P)-binding Rossmann-fold domains"/>
    <property type="match status" value="1"/>
</dbReference>
<name>A0ABX0KBQ6_9PROT</name>
<reference evidence="9 10" key="1">
    <citation type="journal article" date="2020" name="Int. J. Syst. Evol. Microbiol.">
        <title>Novel acetic acid bacteria from cider fermentations: Acetobacter conturbans sp. nov. and Acetobacter fallax sp. nov.</title>
        <authorList>
            <person name="Sombolestani A.S."/>
            <person name="Cleenwerck I."/>
            <person name="Cnockaert M."/>
            <person name="Borremans W."/>
            <person name="Wieme A.D."/>
            <person name="De Vuyst L."/>
            <person name="Vandamme P."/>
        </authorList>
    </citation>
    <scope>NUCLEOTIDE SEQUENCE [LARGE SCALE GENOMIC DNA]</scope>
    <source>
        <strain evidence="9 10">LMG 1637</strain>
    </source>
</reference>
<evidence type="ECO:0000313" key="9">
    <source>
        <dbReference type="EMBL" id="NHO33601.1"/>
    </source>
</evidence>
<comment type="catalytic activity">
    <reaction evidence="6">
        <text>shikimate + NADP(+) = 3-dehydroshikimate + NADPH + H(+)</text>
        <dbReference type="Rhea" id="RHEA:17737"/>
        <dbReference type="ChEBI" id="CHEBI:15378"/>
        <dbReference type="ChEBI" id="CHEBI:16630"/>
        <dbReference type="ChEBI" id="CHEBI:36208"/>
        <dbReference type="ChEBI" id="CHEBI:57783"/>
        <dbReference type="ChEBI" id="CHEBI:58349"/>
        <dbReference type="EC" id="1.1.1.25"/>
    </reaction>
</comment>
<gene>
    <name evidence="9" type="ORF">GOB84_13755</name>
</gene>
<keyword evidence="5" id="KW-0057">Aromatic amino acid biosynthesis</keyword>
<keyword evidence="3" id="KW-0521">NADP</keyword>
<dbReference type="Proteomes" id="UP000615326">
    <property type="component" value="Unassembled WGS sequence"/>
</dbReference>
<dbReference type="Pfam" id="PF08501">
    <property type="entry name" value="Shikimate_dh_N"/>
    <property type="match status" value="1"/>
</dbReference>
<organism evidence="9 10">
    <name type="scientific">Acetobacter fallax</name>
    <dbReference type="NCBI Taxonomy" id="1737473"/>
    <lineage>
        <taxon>Bacteria</taxon>
        <taxon>Pseudomonadati</taxon>
        <taxon>Pseudomonadota</taxon>
        <taxon>Alphaproteobacteria</taxon>
        <taxon>Acetobacterales</taxon>
        <taxon>Acetobacteraceae</taxon>
        <taxon>Acetobacter</taxon>
    </lineage>
</organism>
<evidence type="ECO:0000256" key="4">
    <source>
        <dbReference type="ARBA" id="ARBA00023002"/>
    </source>
</evidence>
<dbReference type="InterPro" id="IPR036291">
    <property type="entry name" value="NAD(P)-bd_dom_sf"/>
</dbReference>
<dbReference type="PANTHER" id="PTHR21089">
    <property type="entry name" value="SHIKIMATE DEHYDROGENASE"/>
    <property type="match status" value="1"/>
</dbReference>
<dbReference type="InterPro" id="IPR006151">
    <property type="entry name" value="Shikm_DH/Glu-tRNA_Rdtase"/>
</dbReference>
<evidence type="ECO:0000259" key="7">
    <source>
        <dbReference type="Pfam" id="PF01488"/>
    </source>
</evidence>
<evidence type="ECO:0000256" key="6">
    <source>
        <dbReference type="ARBA" id="ARBA00049442"/>
    </source>
</evidence>
<dbReference type="EMBL" id="WOSW01000033">
    <property type="protein sequence ID" value="NHO33601.1"/>
    <property type="molecule type" value="Genomic_DNA"/>
</dbReference>
<dbReference type="InterPro" id="IPR022893">
    <property type="entry name" value="Shikimate_DH_fam"/>
</dbReference>
<dbReference type="PANTHER" id="PTHR21089:SF1">
    <property type="entry name" value="BIFUNCTIONAL 3-DEHYDROQUINATE DEHYDRATASE_SHIKIMATE DEHYDROGENASE, CHLOROPLASTIC"/>
    <property type="match status" value="1"/>
</dbReference>
<feature type="domain" description="Shikimate dehydrogenase substrate binding N-terminal" evidence="8">
    <location>
        <begin position="14"/>
        <end position="97"/>
    </location>
</feature>
<sequence length="264" mass="27937">MTPISGKTKLFATLGHPVTHVLTPQKLNTLFAKRHYDGVMVPVGIAPGQDLATFAASIRVMQNFGGAVVTVPHKTAIVSLCDRLSHRAEAAGAVNVLRREADSSLTGDLLDGVGFVNGLKNAGEVIKDRRIFLAGAGGAALAIAFALAEADAAHITITNRSQDKLDDLTTRLKKSFPDLSISQNGNPDKHDIVINATSLGLRENDPLPVDPAHLHPPMLVAEVVMVPEQTPLLKAASQAGCRTHSGRHMLAGQLSAIFDFLTAE</sequence>
<comment type="pathway">
    <text evidence="1">Metabolic intermediate biosynthesis; chorismate biosynthesis; chorismate from D-erythrose 4-phosphate and phosphoenolpyruvate: step 4/7.</text>
</comment>